<evidence type="ECO:0000256" key="1">
    <source>
        <dbReference type="SAM" id="Phobius"/>
    </source>
</evidence>
<sequence>MTTPDEHPTLPLPGSPVHDLRRKRRVWPWIVTILVVIGLAVAAFFVAEAIVRDLVAKTIRDQITTRTGIDASNAEVEVPGLMLPQLASGTFDSLTISGEDVVFRSFSGDILVEAHGVPVRGDGDLTDATATVTLDEQQLQTLMSGVQGFPADSIGLAAPNVTVATELSLFGGTFPVGVALTPSAEQAQLVLSPAEFEIAGSAVSADRLRDQFGVLADVLLRDWHVCVADRLPAGVTLSEVGVDGATLVAGFDIAPGIVRDTALQSPGTCS</sequence>
<dbReference type="Pfam" id="PF11209">
    <property type="entry name" value="LmeA"/>
    <property type="match status" value="1"/>
</dbReference>
<dbReference type="EMBL" id="JACCBV010000001">
    <property type="protein sequence ID" value="NYE20900.1"/>
    <property type="molecule type" value="Genomic_DNA"/>
</dbReference>
<evidence type="ECO:0000313" key="3">
    <source>
        <dbReference type="Proteomes" id="UP000576969"/>
    </source>
</evidence>
<evidence type="ECO:0000313" key="2">
    <source>
        <dbReference type="EMBL" id="NYE20900.1"/>
    </source>
</evidence>
<keyword evidence="1" id="KW-0812">Transmembrane</keyword>
<name>A0A7Y9GSR5_9MICO</name>
<accession>A0A7Y9GSR5</accession>
<proteinExistence type="predicted"/>
<feature type="transmembrane region" description="Helical" evidence="1">
    <location>
        <begin position="26"/>
        <end position="51"/>
    </location>
</feature>
<evidence type="ECO:0008006" key="4">
    <source>
        <dbReference type="Google" id="ProtNLM"/>
    </source>
</evidence>
<keyword evidence="3" id="KW-1185">Reference proteome</keyword>
<gene>
    <name evidence="2" type="ORF">BJ991_002928</name>
</gene>
<dbReference type="RefSeq" id="WP_179491173.1">
    <property type="nucleotide sequence ID" value="NZ_JACCBV010000001.1"/>
</dbReference>
<dbReference type="AlphaFoldDB" id="A0A7Y9GSR5"/>
<keyword evidence="1" id="KW-0472">Membrane</keyword>
<protein>
    <recommendedName>
        <fullName evidence="4">DUF2993 domain-containing protein</fullName>
    </recommendedName>
</protein>
<dbReference type="Proteomes" id="UP000576969">
    <property type="component" value="Unassembled WGS sequence"/>
</dbReference>
<reference evidence="2 3" key="1">
    <citation type="submission" date="2020-07" db="EMBL/GenBank/DDBJ databases">
        <title>Sequencing the genomes of 1000 actinobacteria strains.</title>
        <authorList>
            <person name="Klenk H.-P."/>
        </authorList>
    </citation>
    <scope>NUCLEOTIDE SEQUENCE [LARGE SCALE GENOMIC DNA]</scope>
    <source>
        <strain evidence="2 3">DSM 24662</strain>
    </source>
</reference>
<organism evidence="2 3">
    <name type="scientific">Microbacterium immunditiarum</name>
    <dbReference type="NCBI Taxonomy" id="337480"/>
    <lineage>
        <taxon>Bacteria</taxon>
        <taxon>Bacillati</taxon>
        <taxon>Actinomycetota</taxon>
        <taxon>Actinomycetes</taxon>
        <taxon>Micrococcales</taxon>
        <taxon>Microbacteriaceae</taxon>
        <taxon>Microbacterium</taxon>
    </lineage>
</organism>
<comment type="caution">
    <text evidence="2">The sequence shown here is derived from an EMBL/GenBank/DDBJ whole genome shotgun (WGS) entry which is preliminary data.</text>
</comment>
<dbReference type="InterPro" id="IPR021373">
    <property type="entry name" value="DUF2993"/>
</dbReference>
<keyword evidence="1" id="KW-1133">Transmembrane helix</keyword>